<dbReference type="Pfam" id="PF04376">
    <property type="entry name" value="ATE_N"/>
    <property type="match status" value="1"/>
</dbReference>
<keyword evidence="3 4" id="KW-0012">Acyltransferase</keyword>
<comment type="subcellular location">
    <subcellularLocation>
        <location evidence="4">Cytoplasm</location>
    </subcellularLocation>
</comment>
<dbReference type="InterPro" id="IPR007471">
    <property type="entry name" value="N-end_Aminoacyl_Trfase_N"/>
</dbReference>
<accession>A0A106BUH9</accession>
<sequence length="246" mass="28386">MHPTEPPFQRIQFYLTAQYDCSYLPGRQARSQVATPTHLIDGDAYSALIRAGFRRSGQFTYRPHCEQCHACVPVRVEVADFVPNRTQRRCFKRNQHLSARFLPLDFKEEHYALYRNYLGSRHAGGGMDRDGPDQYTQFLLSSNVDSVMVEFRDGDTLMMVSVVDQVDDGLSAVYTFFDPERDRDSLGVYGVLWQIELAKRLELPYLYLGYWIAESRKMAYKKQYPPLEGLVDGRWQLMEPASTDGA</sequence>
<keyword evidence="2 4" id="KW-0808">Transferase</keyword>
<dbReference type="GO" id="GO:0071596">
    <property type="term" value="P:ubiquitin-dependent protein catabolic process via the N-end rule pathway"/>
    <property type="evidence" value="ECO:0007669"/>
    <property type="project" value="InterPro"/>
</dbReference>
<comment type="catalytic activity">
    <reaction evidence="4">
        <text>N-terminal L-glutamyl-[protein] + L-leucyl-tRNA(Leu) = N-terminal L-leucyl-L-glutamyl-[protein] + tRNA(Leu) + H(+)</text>
        <dbReference type="Rhea" id="RHEA:50412"/>
        <dbReference type="Rhea" id="RHEA-COMP:9613"/>
        <dbReference type="Rhea" id="RHEA-COMP:9622"/>
        <dbReference type="Rhea" id="RHEA-COMP:12664"/>
        <dbReference type="Rhea" id="RHEA-COMP:12668"/>
        <dbReference type="ChEBI" id="CHEBI:15378"/>
        <dbReference type="ChEBI" id="CHEBI:64721"/>
        <dbReference type="ChEBI" id="CHEBI:78442"/>
        <dbReference type="ChEBI" id="CHEBI:78494"/>
        <dbReference type="ChEBI" id="CHEBI:133041"/>
        <dbReference type="EC" id="2.3.2.29"/>
    </reaction>
</comment>
<dbReference type="HAMAP" id="MF_00689">
    <property type="entry name" value="Bpt"/>
    <property type="match status" value="1"/>
</dbReference>
<name>A0A106BUH9_THIDE</name>
<evidence type="ECO:0000259" key="6">
    <source>
        <dbReference type="Pfam" id="PF04377"/>
    </source>
</evidence>
<comment type="similarity">
    <text evidence="4">Belongs to the R-transferase family. Bpt subfamily.</text>
</comment>
<dbReference type="InterPro" id="IPR030700">
    <property type="entry name" value="N-end_Aminoacyl_Trfase"/>
</dbReference>
<comment type="function">
    <text evidence="4">Functions in the N-end rule pathway of protein degradation where it conjugates Leu from its aminoacyl-tRNA to the N-termini of proteins containing an N-terminal aspartate or glutamate.</text>
</comment>
<dbReference type="GO" id="GO:0005737">
    <property type="term" value="C:cytoplasm"/>
    <property type="evidence" value="ECO:0007669"/>
    <property type="project" value="UniProtKB-SubCell"/>
</dbReference>
<dbReference type="NCBIfam" id="NF002346">
    <property type="entry name" value="PRK01305.2-3"/>
    <property type="match status" value="1"/>
</dbReference>
<dbReference type="Proteomes" id="UP000064243">
    <property type="component" value="Unassembled WGS sequence"/>
</dbReference>
<dbReference type="PANTHER" id="PTHR21367">
    <property type="entry name" value="ARGININE-TRNA-PROTEIN TRANSFERASE 1"/>
    <property type="match status" value="1"/>
</dbReference>
<evidence type="ECO:0000256" key="2">
    <source>
        <dbReference type="ARBA" id="ARBA00022679"/>
    </source>
</evidence>
<reference evidence="7 8" key="1">
    <citation type="journal article" date="2015" name="Appl. Environ. Microbiol.">
        <title>Aerobic and Anaerobic Thiosulfate Oxidation by a Cold-Adapted, Subglacial Chemoautotroph.</title>
        <authorList>
            <person name="Harrold Z.R."/>
            <person name="Skidmore M.L."/>
            <person name="Hamilton T.L."/>
            <person name="Desch L."/>
            <person name="Amada K."/>
            <person name="van Gelder W."/>
            <person name="Glover K."/>
            <person name="Roden E.E."/>
            <person name="Boyd E.S."/>
        </authorList>
    </citation>
    <scope>NUCLEOTIDE SEQUENCE [LARGE SCALE GENOMIC DNA]</scope>
    <source>
        <strain evidence="7 8">RG</strain>
    </source>
</reference>
<feature type="domain" description="N-end aminoacyl transferase N-terminal" evidence="5">
    <location>
        <begin position="19"/>
        <end position="89"/>
    </location>
</feature>
<dbReference type="GO" id="GO:0008914">
    <property type="term" value="F:leucyl-tRNA--protein transferase activity"/>
    <property type="evidence" value="ECO:0007669"/>
    <property type="project" value="UniProtKB-UniRule"/>
</dbReference>
<protein>
    <recommendedName>
        <fullName evidence="4">Aspartate/glutamate leucyltransferase</fullName>
        <ecNumber evidence="4">2.3.2.29</ecNumber>
    </recommendedName>
</protein>
<dbReference type="GO" id="GO:0004057">
    <property type="term" value="F:arginyl-tRNA--protein transferase activity"/>
    <property type="evidence" value="ECO:0007669"/>
    <property type="project" value="InterPro"/>
</dbReference>
<dbReference type="InterPro" id="IPR017138">
    <property type="entry name" value="Asp_Glu_LeuTrfase"/>
</dbReference>
<organism evidence="7 8">
    <name type="scientific">Thiobacillus denitrificans</name>
    <dbReference type="NCBI Taxonomy" id="36861"/>
    <lineage>
        <taxon>Bacteria</taxon>
        <taxon>Pseudomonadati</taxon>
        <taxon>Pseudomonadota</taxon>
        <taxon>Betaproteobacteria</taxon>
        <taxon>Nitrosomonadales</taxon>
        <taxon>Thiobacillaceae</taxon>
        <taxon>Thiobacillus</taxon>
    </lineage>
</organism>
<dbReference type="EC" id="2.3.2.29" evidence="4"/>
<dbReference type="InterPro" id="IPR007472">
    <property type="entry name" value="N-end_Aminoacyl_Trfase_C"/>
</dbReference>
<evidence type="ECO:0000256" key="4">
    <source>
        <dbReference type="HAMAP-Rule" id="MF_00689"/>
    </source>
</evidence>
<dbReference type="PANTHER" id="PTHR21367:SF1">
    <property type="entry name" value="ARGINYL-TRNA--PROTEIN TRANSFERASE 1"/>
    <property type="match status" value="1"/>
</dbReference>
<comment type="catalytic activity">
    <reaction evidence="4">
        <text>N-terminal L-aspartyl-[protein] + L-leucyl-tRNA(Leu) = N-terminal L-leucyl-L-aspartyl-[protein] + tRNA(Leu) + H(+)</text>
        <dbReference type="Rhea" id="RHEA:50420"/>
        <dbReference type="Rhea" id="RHEA-COMP:9613"/>
        <dbReference type="Rhea" id="RHEA-COMP:9622"/>
        <dbReference type="Rhea" id="RHEA-COMP:12669"/>
        <dbReference type="Rhea" id="RHEA-COMP:12674"/>
        <dbReference type="ChEBI" id="CHEBI:15378"/>
        <dbReference type="ChEBI" id="CHEBI:64720"/>
        <dbReference type="ChEBI" id="CHEBI:78442"/>
        <dbReference type="ChEBI" id="CHEBI:78494"/>
        <dbReference type="ChEBI" id="CHEBI:133042"/>
        <dbReference type="EC" id="2.3.2.29"/>
    </reaction>
</comment>
<dbReference type="OrthoDB" id="9782022at2"/>
<dbReference type="NCBIfam" id="NF002341">
    <property type="entry name" value="PRK01305.1-1"/>
    <property type="match status" value="1"/>
</dbReference>
<proteinExistence type="inferred from homology"/>
<dbReference type="SUPFAM" id="SSF55729">
    <property type="entry name" value="Acyl-CoA N-acyltransferases (Nat)"/>
    <property type="match status" value="1"/>
</dbReference>
<keyword evidence="8" id="KW-1185">Reference proteome</keyword>
<dbReference type="InterPro" id="IPR016181">
    <property type="entry name" value="Acyl_CoA_acyltransferase"/>
</dbReference>
<keyword evidence="1 4" id="KW-0963">Cytoplasm</keyword>
<dbReference type="NCBIfam" id="NF002342">
    <property type="entry name" value="PRK01305.1-3"/>
    <property type="match status" value="1"/>
</dbReference>
<dbReference type="PATRIC" id="fig|36861.3.peg.3364"/>
<dbReference type="Pfam" id="PF04377">
    <property type="entry name" value="ATE_C"/>
    <property type="match status" value="1"/>
</dbReference>
<evidence type="ECO:0000256" key="1">
    <source>
        <dbReference type="ARBA" id="ARBA00022490"/>
    </source>
</evidence>
<dbReference type="PIRSF" id="PIRSF037208">
    <property type="entry name" value="ATE_pro_prd"/>
    <property type="match status" value="1"/>
</dbReference>
<dbReference type="STRING" id="1123392.GCA_000376425_00162"/>
<dbReference type="AlphaFoldDB" id="A0A106BUH9"/>
<dbReference type="RefSeq" id="WP_059751670.1">
    <property type="nucleotide sequence ID" value="NZ_LDUG01000008.1"/>
</dbReference>
<evidence type="ECO:0000313" key="8">
    <source>
        <dbReference type="Proteomes" id="UP000064243"/>
    </source>
</evidence>
<gene>
    <name evidence="4" type="primary">bpt</name>
    <name evidence="7" type="ORF">ABW22_02490</name>
</gene>
<feature type="domain" description="N-end rule aminoacyl transferase C-terminal" evidence="6">
    <location>
        <begin position="109"/>
        <end position="230"/>
    </location>
</feature>
<evidence type="ECO:0000313" key="7">
    <source>
        <dbReference type="EMBL" id="KVW98902.1"/>
    </source>
</evidence>
<comment type="caution">
    <text evidence="7">The sequence shown here is derived from an EMBL/GenBank/DDBJ whole genome shotgun (WGS) entry which is preliminary data.</text>
</comment>
<evidence type="ECO:0000256" key="3">
    <source>
        <dbReference type="ARBA" id="ARBA00023315"/>
    </source>
</evidence>
<dbReference type="EMBL" id="LDUG01000008">
    <property type="protein sequence ID" value="KVW98902.1"/>
    <property type="molecule type" value="Genomic_DNA"/>
</dbReference>
<evidence type="ECO:0000259" key="5">
    <source>
        <dbReference type="Pfam" id="PF04376"/>
    </source>
</evidence>